<keyword evidence="2" id="KW-1185">Reference proteome</keyword>
<evidence type="ECO:0000313" key="2">
    <source>
        <dbReference type="Proteomes" id="UP000250140"/>
    </source>
</evidence>
<reference evidence="1 2" key="1">
    <citation type="journal article" date="2016" name="Nat. Commun.">
        <title>Ectomycorrhizal ecology is imprinted in the genome of the dominant symbiotic fungus Cenococcum geophilum.</title>
        <authorList>
            <consortium name="DOE Joint Genome Institute"/>
            <person name="Peter M."/>
            <person name="Kohler A."/>
            <person name="Ohm R.A."/>
            <person name="Kuo A."/>
            <person name="Krutzmann J."/>
            <person name="Morin E."/>
            <person name="Arend M."/>
            <person name="Barry K.W."/>
            <person name="Binder M."/>
            <person name="Choi C."/>
            <person name="Clum A."/>
            <person name="Copeland A."/>
            <person name="Grisel N."/>
            <person name="Haridas S."/>
            <person name="Kipfer T."/>
            <person name="LaButti K."/>
            <person name="Lindquist E."/>
            <person name="Lipzen A."/>
            <person name="Maire R."/>
            <person name="Meier B."/>
            <person name="Mihaltcheva S."/>
            <person name="Molinier V."/>
            <person name="Murat C."/>
            <person name="Poggeler S."/>
            <person name="Quandt C.A."/>
            <person name="Sperisen C."/>
            <person name="Tritt A."/>
            <person name="Tisserant E."/>
            <person name="Crous P.W."/>
            <person name="Henrissat B."/>
            <person name="Nehls U."/>
            <person name="Egli S."/>
            <person name="Spatafora J.W."/>
            <person name="Grigoriev I.V."/>
            <person name="Martin F.M."/>
        </authorList>
    </citation>
    <scope>NUCLEOTIDE SEQUENCE [LARGE SCALE GENOMIC DNA]</scope>
    <source>
        <strain evidence="1 2">CBS 207.34</strain>
    </source>
</reference>
<gene>
    <name evidence="1" type="ORF">AOQ84DRAFT_85337</name>
</gene>
<sequence length="130" mass="14559">MICSSASRLSLVPFYELANRRLGLGLFFLAWWMLWPLHPKVLLRSLSSQSGLALSLPLAASRLCVSEEKLSGLFNGWSALRAYPDFRVAGDSFLPESNLSDNFLSRHDGGLCLYYRAALLLQAPWEYFAA</sequence>
<protein>
    <submittedName>
        <fullName evidence="1">Uncharacterized protein</fullName>
    </submittedName>
</protein>
<organism evidence="1 2">
    <name type="scientific">Glonium stellatum</name>
    <dbReference type="NCBI Taxonomy" id="574774"/>
    <lineage>
        <taxon>Eukaryota</taxon>
        <taxon>Fungi</taxon>
        <taxon>Dikarya</taxon>
        <taxon>Ascomycota</taxon>
        <taxon>Pezizomycotina</taxon>
        <taxon>Dothideomycetes</taxon>
        <taxon>Pleosporomycetidae</taxon>
        <taxon>Gloniales</taxon>
        <taxon>Gloniaceae</taxon>
        <taxon>Glonium</taxon>
    </lineage>
</organism>
<dbReference type="EMBL" id="KV748667">
    <property type="protein sequence ID" value="OCL13799.1"/>
    <property type="molecule type" value="Genomic_DNA"/>
</dbReference>
<dbReference type="AlphaFoldDB" id="A0A8E2JXY1"/>
<accession>A0A8E2JXY1</accession>
<evidence type="ECO:0000313" key="1">
    <source>
        <dbReference type="EMBL" id="OCL13799.1"/>
    </source>
</evidence>
<proteinExistence type="predicted"/>
<name>A0A8E2JXY1_9PEZI</name>
<dbReference type="Proteomes" id="UP000250140">
    <property type="component" value="Unassembled WGS sequence"/>
</dbReference>